<feature type="non-terminal residue" evidence="1">
    <location>
        <position position="1"/>
    </location>
</feature>
<reference evidence="1 2" key="1">
    <citation type="journal article" date="2018" name="Syst. Appl. Microbiol.">
        <title>Flavobacterium circumlabens sp. nov. and Flavobacterium cupreum sp. nov., two psychrotrophic species isolated from Antarctic environmental samples.</title>
        <authorList>
            <person name="Kralova S."/>
            <person name="Busse H.J."/>
            <person name="Svec P."/>
            <person name="Maslanova I."/>
            <person name="Stankova E."/>
            <person name="Bartak M."/>
            <person name="Sedlacek I."/>
        </authorList>
    </citation>
    <scope>NUCLEOTIDE SEQUENCE [LARGE SCALE GENOMIC DNA]</scope>
    <source>
        <strain evidence="1 2">CCM 8828</strain>
    </source>
</reference>
<gene>
    <name evidence="1" type="ORF">D0809_27915</name>
</gene>
<comment type="caution">
    <text evidence="1">The sequence shown here is derived from an EMBL/GenBank/DDBJ whole genome shotgun (WGS) entry which is preliminary data.</text>
</comment>
<feature type="non-terminal residue" evidence="1">
    <location>
        <position position="120"/>
    </location>
</feature>
<dbReference type="Proteomes" id="UP000298340">
    <property type="component" value="Unassembled WGS sequence"/>
</dbReference>
<evidence type="ECO:0000313" key="2">
    <source>
        <dbReference type="Proteomes" id="UP000298340"/>
    </source>
</evidence>
<proteinExistence type="predicted"/>
<dbReference type="AlphaFoldDB" id="A0A4Y7U4F9"/>
<dbReference type="EMBL" id="QWDN01000706">
    <property type="protein sequence ID" value="TEB40968.1"/>
    <property type="molecule type" value="Genomic_DNA"/>
</dbReference>
<protein>
    <submittedName>
        <fullName evidence="1">Uncharacterized protein</fullName>
    </submittedName>
</protein>
<organism evidence="1 2">
    <name type="scientific">Flavobacterium circumlabens</name>
    <dbReference type="NCBI Taxonomy" id="2133765"/>
    <lineage>
        <taxon>Bacteria</taxon>
        <taxon>Pseudomonadati</taxon>
        <taxon>Bacteroidota</taxon>
        <taxon>Flavobacteriia</taxon>
        <taxon>Flavobacteriales</taxon>
        <taxon>Flavobacteriaceae</taxon>
        <taxon>Flavobacterium</taxon>
    </lineage>
</organism>
<accession>A0A4Y7U4F9</accession>
<evidence type="ECO:0000313" key="1">
    <source>
        <dbReference type="EMBL" id="TEB40968.1"/>
    </source>
</evidence>
<sequence>AFYKSPLLTGQNLTTRNDCLTLDPLTEPGTEETIAEFVIDLEGKEIKICYGKNTDVQQLYSLIKRCVQLLANYNVNYNAIKITPSFELGVLGKKAIPFYNNVGNHLIELWDYEKTALGKQ</sequence>
<name>A0A4Y7U4F9_9FLAO</name>